<dbReference type="PROSITE" id="PS50005">
    <property type="entry name" value="TPR"/>
    <property type="match status" value="1"/>
</dbReference>
<dbReference type="InterPro" id="IPR019734">
    <property type="entry name" value="TPR_rpt"/>
</dbReference>
<feature type="transmembrane region" description="Helical" evidence="4">
    <location>
        <begin position="98"/>
        <end position="115"/>
    </location>
</feature>
<keyword evidence="4" id="KW-0472">Membrane</keyword>
<dbReference type="RefSeq" id="WP_132526333.1">
    <property type="nucleotide sequence ID" value="NZ_SMFV01000003.1"/>
</dbReference>
<sequence>MRIGKVLLVLFFVLFSVTAKGEPLNSLLLKLESDIRAKKNTAVIEKDVKKILDAKEHLPVNYVPELNYLLGREVEKVPPTSLSRIKEGLYYFSQLSRAIYAVLFLVVFYTFLFYFQQVEGSGRKKLLLTFTSLVVPVVSLFVGGVSLFLFSASVAVLLNFRVEKKKTAVATFLCILFIFLYHAFEKNAISYLKSPKTLYSLKVERDGYVPEYLIDLALEGELAKKVEKASNLLAVGDFKAADTLKKLKDTVSDSKLKAVILNNLGYYYFMKGKYKLAENYFSASLRLDPSPFTKYNLYLAYSALLEVNKAAELKNELEKDEFFFMKAVPLVIHVPVPSYGFYFPLKELFIALLGAALGALIIQFLPVRLGSYEPQLLRIPGITSYINGSLTFFVAVFVLVLVANYILGRTVCSI</sequence>
<feature type="transmembrane region" description="Helical" evidence="4">
    <location>
        <begin position="127"/>
        <end position="155"/>
    </location>
</feature>
<keyword evidence="4" id="KW-1133">Transmembrane helix</keyword>
<evidence type="ECO:0000313" key="5">
    <source>
        <dbReference type="EMBL" id="TCK04528.1"/>
    </source>
</evidence>
<proteinExistence type="predicted"/>
<dbReference type="EMBL" id="SMFV01000003">
    <property type="protein sequence ID" value="TCK04528.1"/>
    <property type="molecule type" value="Genomic_DNA"/>
</dbReference>
<feature type="transmembrane region" description="Helical" evidence="4">
    <location>
        <begin position="348"/>
        <end position="365"/>
    </location>
</feature>
<keyword evidence="1" id="KW-0677">Repeat</keyword>
<dbReference type="OrthoDB" id="11926at2"/>
<feature type="transmembrane region" description="Helical" evidence="4">
    <location>
        <begin position="167"/>
        <end position="184"/>
    </location>
</feature>
<feature type="transmembrane region" description="Helical" evidence="4">
    <location>
        <begin position="385"/>
        <end position="407"/>
    </location>
</feature>
<evidence type="ECO:0000256" key="3">
    <source>
        <dbReference type="PROSITE-ProRule" id="PRU00339"/>
    </source>
</evidence>
<dbReference type="InterPro" id="IPR013105">
    <property type="entry name" value="TPR_2"/>
</dbReference>
<dbReference type="SMART" id="SM00028">
    <property type="entry name" value="TPR"/>
    <property type="match status" value="1"/>
</dbReference>
<evidence type="ECO:0000256" key="4">
    <source>
        <dbReference type="SAM" id="Phobius"/>
    </source>
</evidence>
<keyword evidence="6" id="KW-1185">Reference proteome</keyword>
<accession>A0A4R1GA18</accession>
<dbReference type="AlphaFoldDB" id="A0A4R1GA18"/>
<feature type="repeat" description="TPR" evidence="3">
    <location>
        <begin position="258"/>
        <end position="291"/>
    </location>
</feature>
<keyword evidence="4" id="KW-0812">Transmembrane</keyword>
<dbReference type="Gene3D" id="1.25.40.10">
    <property type="entry name" value="Tetratricopeptide repeat domain"/>
    <property type="match status" value="1"/>
</dbReference>
<dbReference type="Pfam" id="PF07719">
    <property type="entry name" value="TPR_2"/>
    <property type="match status" value="1"/>
</dbReference>
<gene>
    <name evidence="5" type="ORF">CLV27_0960</name>
</gene>
<evidence type="ECO:0000256" key="2">
    <source>
        <dbReference type="ARBA" id="ARBA00022803"/>
    </source>
</evidence>
<dbReference type="SUPFAM" id="SSF48452">
    <property type="entry name" value="TPR-like"/>
    <property type="match status" value="1"/>
</dbReference>
<organism evidence="5 6">
    <name type="scientific">Phorcysia thermohydrogeniphila</name>
    <dbReference type="NCBI Taxonomy" id="936138"/>
    <lineage>
        <taxon>Bacteria</taxon>
        <taxon>Pseudomonadati</taxon>
        <taxon>Aquificota</taxon>
        <taxon>Aquificia</taxon>
        <taxon>Desulfurobacteriales</taxon>
        <taxon>Desulfurobacteriaceae</taxon>
        <taxon>Phorcysia</taxon>
    </lineage>
</organism>
<name>A0A4R1GA18_9BACT</name>
<comment type="caution">
    <text evidence="5">The sequence shown here is derived from an EMBL/GenBank/DDBJ whole genome shotgun (WGS) entry which is preliminary data.</text>
</comment>
<keyword evidence="2 3" id="KW-0802">TPR repeat</keyword>
<dbReference type="Proteomes" id="UP000295777">
    <property type="component" value="Unassembled WGS sequence"/>
</dbReference>
<evidence type="ECO:0000256" key="1">
    <source>
        <dbReference type="ARBA" id="ARBA00022737"/>
    </source>
</evidence>
<reference evidence="5 6" key="1">
    <citation type="submission" date="2019-03" db="EMBL/GenBank/DDBJ databases">
        <title>Genomic Encyclopedia of Archaeal and Bacterial Type Strains, Phase II (KMG-II): from individual species to whole genera.</title>
        <authorList>
            <person name="Goeker M."/>
        </authorList>
    </citation>
    <scope>NUCLEOTIDE SEQUENCE [LARGE SCALE GENOMIC DNA]</scope>
    <source>
        <strain evidence="5 6">DSM 24425</strain>
    </source>
</reference>
<protein>
    <submittedName>
        <fullName evidence="5">Tetratricopeptide repeat protein</fullName>
    </submittedName>
</protein>
<evidence type="ECO:0000313" key="6">
    <source>
        <dbReference type="Proteomes" id="UP000295777"/>
    </source>
</evidence>
<dbReference type="InterPro" id="IPR011990">
    <property type="entry name" value="TPR-like_helical_dom_sf"/>
</dbReference>